<protein>
    <recommendedName>
        <fullName evidence="2">Glycosyl transferase family 1 domain-containing protein</fullName>
    </recommendedName>
</protein>
<dbReference type="AlphaFoldDB" id="A0A0P6S0V6"/>
<dbReference type="SUPFAM" id="SSF53756">
    <property type="entry name" value="UDP-Glycosyltransferase/glycogen phosphorylase"/>
    <property type="match status" value="1"/>
</dbReference>
<dbReference type="InterPro" id="IPR050194">
    <property type="entry name" value="Glycosyltransferase_grp1"/>
</dbReference>
<feature type="domain" description="Glycosyl transferase family 1" evidence="2">
    <location>
        <begin position="191"/>
        <end position="342"/>
    </location>
</feature>
<dbReference type="STRING" id="119224.AKK44_06705"/>
<dbReference type="PANTHER" id="PTHR45947">
    <property type="entry name" value="SULFOQUINOVOSYL TRANSFERASE SQD2"/>
    <property type="match status" value="1"/>
</dbReference>
<gene>
    <name evidence="3" type="ORF">AKK44_06705</name>
</gene>
<proteinExistence type="predicted"/>
<comment type="caution">
    <text evidence="3">The sequence shown here is derived from an EMBL/GenBank/DDBJ whole genome shotgun (WGS) entry which is preliminary data.</text>
</comment>
<feature type="coiled-coil region" evidence="1">
    <location>
        <begin position="531"/>
        <end position="558"/>
    </location>
</feature>
<evidence type="ECO:0000313" key="3">
    <source>
        <dbReference type="EMBL" id="KPJ22038.1"/>
    </source>
</evidence>
<dbReference type="InterPro" id="IPR001296">
    <property type="entry name" value="Glyco_trans_1"/>
</dbReference>
<evidence type="ECO:0000313" key="4">
    <source>
        <dbReference type="Proteomes" id="UP000049578"/>
    </source>
</evidence>
<accession>A0A0P6S0V6</accession>
<dbReference type="GO" id="GO:0016757">
    <property type="term" value="F:glycosyltransferase activity"/>
    <property type="evidence" value="ECO:0007669"/>
    <property type="project" value="InterPro"/>
</dbReference>
<name>A0A0P6S0V6_9STRE</name>
<dbReference type="EMBL" id="LHQM01000030">
    <property type="protein sequence ID" value="KPJ22038.1"/>
    <property type="molecule type" value="Genomic_DNA"/>
</dbReference>
<keyword evidence="1" id="KW-0175">Coiled coil</keyword>
<sequence>MKKVLVISPTGTLDNGAEISVINLMTFLQSHNYQVFNVFPSNPHPSQDKYIEKMKENGILFLKLPLLNWWWEESPAQLHGTKEERFYFYQKYIYDIRQYIKENNIDIVITNTANLFQGAVAAACENRQHFWLIHEFPTEEFAYYKDYIPFMADMSDDVFSVEGILNEQLASLFPQEKRPKTFMPYSNIDQSPVTSGTARRLISIGKINDNKNQIELLKAYIALNQRNLPLVFIGGWEESVKEKIDAIIKENELTNVQFLGHKANPWEYVTDKDVCVFNSKSEAFPMVFVEATLKGIPTVVSDNYGYQSVQKVFKSGHSYPIGNIDKLVQLLKSILEDYEEYKTRSLYLQQKARQVYTLENAYASILKAIATGHPSTKKIIYPIKELLGSYNYDEFPWFIHNQKLTIFESEELDSFSAMNSHQKDLAFSDDFMIEISDQCNFIRFDLSEQTGISAQISLYDAETKQFIKPLSYNAILENDVFLFLTQDPQIIYDVHQYHKKTLQFRYTLTSTYDSMVTHTFDQITHYQSNDIMRLESDISELTTQILSLQRESQNWKNQYLNVINSRRWTIPTKIINFFRRKK</sequence>
<dbReference type="RefSeq" id="WP_054279036.1">
    <property type="nucleotide sequence ID" value="NZ_LHQM01000030.1"/>
</dbReference>
<dbReference type="PATRIC" id="fig|119224.3.peg.1077"/>
<dbReference type="PANTHER" id="PTHR45947:SF3">
    <property type="entry name" value="SULFOQUINOVOSYL TRANSFERASE SQD2"/>
    <property type="match status" value="1"/>
</dbReference>
<dbReference type="Pfam" id="PF00534">
    <property type="entry name" value="Glycos_transf_1"/>
    <property type="match status" value="1"/>
</dbReference>
<dbReference type="Gene3D" id="3.40.50.2000">
    <property type="entry name" value="Glycogen Phosphorylase B"/>
    <property type="match status" value="2"/>
</dbReference>
<evidence type="ECO:0000259" key="2">
    <source>
        <dbReference type="Pfam" id="PF00534"/>
    </source>
</evidence>
<dbReference type="Proteomes" id="UP000049578">
    <property type="component" value="Unassembled WGS sequence"/>
</dbReference>
<evidence type="ECO:0000256" key="1">
    <source>
        <dbReference type="SAM" id="Coils"/>
    </source>
</evidence>
<organism evidence="3 4">
    <name type="scientific">Streptococcus phocae</name>
    <dbReference type="NCBI Taxonomy" id="119224"/>
    <lineage>
        <taxon>Bacteria</taxon>
        <taxon>Bacillati</taxon>
        <taxon>Bacillota</taxon>
        <taxon>Bacilli</taxon>
        <taxon>Lactobacillales</taxon>
        <taxon>Streptococcaceae</taxon>
        <taxon>Streptococcus</taxon>
    </lineage>
</organism>
<keyword evidence="4" id="KW-1185">Reference proteome</keyword>
<reference evidence="3 4" key="1">
    <citation type="submission" date="2015-08" db="EMBL/GenBank/DDBJ databases">
        <title>Genome sequence of Streptococcus phocae subsp. phocae ATCC 51973T isolated from liver specimen obtained from seal.</title>
        <authorList>
            <person name="Avendano-Herrera R."/>
        </authorList>
    </citation>
    <scope>NUCLEOTIDE SEQUENCE [LARGE SCALE GENOMIC DNA]</scope>
    <source>
        <strain evidence="3 4">ATCC 51973</strain>
    </source>
</reference>